<evidence type="ECO:0000256" key="6">
    <source>
        <dbReference type="ARBA" id="ARBA00022691"/>
    </source>
</evidence>
<gene>
    <name evidence="11" type="primary">SET9</name>
    <name evidence="11" type="ORF">PC9H_007793</name>
</gene>
<evidence type="ECO:0000259" key="10">
    <source>
        <dbReference type="PROSITE" id="PS50280"/>
    </source>
</evidence>
<dbReference type="InterPro" id="IPR001214">
    <property type="entry name" value="SET_dom"/>
</dbReference>
<evidence type="ECO:0000256" key="7">
    <source>
        <dbReference type="ARBA" id="ARBA00022853"/>
    </source>
</evidence>
<dbReference type="Gene3D" id="1.10.10.1700">
    <property type="entry name" value="Histone-lysine N-methyltransferase"/>
    <property type="match status" value="1"/>
</dbReference>
<keyword evidence="8" id="KW-0539">Nucleus</keyword>
<dbReference type="Gene3D" id="2.170.270.10">
    <property type="entry name" value="SET domain"/>
    <property type="match status" value="1"/>
</dbReference>
<keyword evidence="12" id="KW-1185">Reference proteome</keyword>
<feature type="compositionally biased region" description="Acidic residues" evidence="9">
    <location>
        <begin position="312"/>
        <end position="326"/>
    </location>
</feature>
<sequence length="1099" mass="120443">MTMRDLSKDDDFLSHLLVEKLGTGAVPLLVHKMDPSRKLPKTDAQQLLQIVRRLVTSKLPVQHATRQAVDDLLKLSPIRYYLQNYQQKQINAFATHASRYFELYHPSGCIEIAHTSRYSHRTGKSELCILATRPLTPGSVITELKGSMANLSEEEDKELKRTDIKNIDIRRDFSVIHSKQMKKNHLFLGPARFVNHDCDNNCELFREGKYITFRVMRPIAVGEEITAHYGDGYFGRKNRHCLCETCERRGRGGYAPDHRDSDAGSGSESGSGSDSDDAGSSTDSDSANKRPQIPLNINERRTRRGVYATVQVEDDSSDDSEDDAESSEPVIQSKVEEVTPEIEGHPLLSPLNSSRSCSSVTNAAVLMTPDPDTLPHPRSSPLTSVSSSPIHDSITGGKGSKQSTPTFRSIISTRRQKAAAAISGTPQAGIIPASEDSVSVAGKSSTPHGRRSASSSRASVSTNPRSSKGKEKASTPSVLDCKGKEPKIKKEENESRILRARPSVASVVPVEVTPKKPEIIYGSDGKPLPMCGTCNNVLPLISVDHKIIWGLEETSSSSRKKKEKRDCPRCLRHFAIYGHPWPHRVPVPGSGNHPTPREEPAPPELPAARHTTKPSTAIDKKIVAAATSVKVGQRRRREQEGEESPAKRRKLETSKVSVGMSAKAKKEFMKSKLASKGTPKILKFYGRARANNKPTTSSPDAPKRKRGRPRLSSPIARKRSKSTSAKDSGFDQPRESNGRFGRKDESAKKTAKRNKPTTPAGRRFSSDGKTLSTRAERALERGKVRSWLDQEAASLKRASEVSSDDSPRKRKFHDEDVEMEVVSTSKDSEEREQSNTTPSFRGGLLGRPTPYTMARRPVWQDEHSTEEETSSSDEAGPFTPDETRTPPAVTVEGTDIEISAKLAPPSAPRSFGAFKPSPFMFAKRRWASNPTTMDVDSIHSSSTEHDSATTSPGEPMSISAIKRNEDDVSDVEYISGSEAAISIMSTPSTLTSVDNAPELLEFVRRWSSPGPSRLTAFSVSDDDKPMPICDDDSDLSSDEPEQESIMPSPKQLRDIYPSTSGRSASGYVPKSSLSFTNGIVATPPNLINAGWDTSSDASD</sequence>
<feature type="region of interest" description="Disordered" evidence="9">
    <location>
        <begin position="252"/>
        <end position="494"/>
    </location>
</feature>
<feature type="compositionally biased region" description="Basic and acidic residues" evidence="9">
    <location>
        <begin position="481"/>
        <end position="494"/>
    </location>
</feature>
<dbReference type="Proteomes" id="UP000623687">
    <property type="component" value="Unassembled WGS sequence"/>
</dbReference>
<feature type="compositionally biased region" description="Low complexity" evidence="9">
    <location>
        <begin position="452"/>
        <end position="466"/>
    </location>
</feature>
<evidence type="ECO:0000256" key="4">
    <source>
        <dbReference type="ARBA" id="ARBA00022603"/>
    </source>
</evidence>
<feature type="compositionally biased region" description="Low complexity" evidence="9">
    <location>
        <begin position="347"/>
        <end position="359"/>
    </location>
</feature>
<dbReference type="PROSITE" id="PS50280">
    <property type="entry name" value="SET"/>
    <property type="match status" value="1"/>
</dbReference>
<comment type="subcellular location">
    <subcellularLocation>
        <location evidence="2">Chromosome</location>
    </subcellularLocation>
    <subcellularLocation>
        <location evidence="1">Nucleus</location>
    </subcellularLocation>
</comment>
<evidence type="ECO:0000256" key="8">
    <source>
        <dbReference type="ARBA" id="ARBA00023242"/>
    </source>
</evidence>
<feature type="compositionally biased region" description="Basic and acidic residues" evidence="9">
    <location>
        <begin position="728"/>
        <end position="748"/>
    </location>
</feature>
<feature type="compositionally biased region" description="Basic and acidic residues" evidence="9">
    <location>
        <begin position="252"/>
        <end position="262"/>
    </location>
</feature>
<keyword evidence="5 11" id="KW-0808">Transferase</keyword>
<feature type="compositionally biased region" description="Basic and acidic residues" evidence="9">
    <location>
        <begin position="774"/>
        <end position="788"/>
    </location>
</feature>
<evidence type="ECO:0000256" key="1">
    <source>
        <dbReference type="ARBA" id="ARBA00004123"/>
    </source>
</evidence>
<dbReference type="GO" id="GO:0005694">
    <property type="term" value="C:chromosome"/>
    <property type="evidence" value="ECO:0007669"/>
    <property type="project" value="UniProtKB-SubCell"/>
</dbReference>
<feature type="region of interest" description="Disordered" evidence="9">
    <location>
        <begin position="932"/>
        <end position="964"/>
    </location>
</feature>
<keyword evidence="7" id="KW-0156">Chromatin regulator</keyword>
<evidence type="ECO:0000256" key="3">
    <source>
        <dbReference type="ARBA" id="ARBA00022454"/>
    </source>
</evidence>
<dbReference type="RefSeq" id="XP_036630939.1">
    <property type="nucleotide sequence ID" value="XM_036777319.1"/>
</dbReference>
<name>A0A8H7DRW2_PLEOS</name>
<dbReference type="OrthoDB" id="6627536at2759"/>
<dbReference type="Pfam" id="PF00856">
    <property type="entry name" value="SET"/>
    <property type="match status" value="1"/>
</dbReference>
<keyword evidence="4 11" id="KW-0489">Methyltransferase</keyword>
<feature type="region of interest" description="Disordered" evidence="9">
    <location>
        <begin position="584"/>
        <end position="889"/>
    </location>
</feature>
<evidence type="ECO:0000313" key="11">
    <source>
        <dbReference type="EMBL" id="KAF7428567.1"/>
    </source>
</evidence>
<dbReference type="EMBL" id="JACETU010000005">
    <property type="protein sequence ID" value="KAF7428567.1"/>
    <property type="molecule type" value="Genomic_DNA"/>
</dbReference>
<dbReference type="InterPro" id="IPR046341">
    <property type="entry name" value="SET_dom_sf"/>
</dbReference>
<dbReference type="PANTHER" id="PTHR12977:SF4">
    <property type="entry name" value="HISTONE-LYSINE N-METHYLTRANSFERASE KMT5B"/>
    <property type="match status" value="1"/>
</dbReference>
<dbReference type="GO" id="GO:0032259">
    <property type="term" value="P:methylation"/>
    <property type="evidence" value="ECO:0007669"/>
    <property type="project" value="UniProtKB-KW"/>
</dbReference>
<dbReference type="GO" id="GO:0042799">
    <property type="term" value="F:histone H4K20 methyltransferase activity"/>
    <property type="evidence" value="ECO:0007669"/>
    <property type="project" value="TreeGrafter"/>
</dbReference>
<feature type="region of interest" description="Disordered" evidence="9">
    <location>
        <begin position="1009"/>
        <end position="1068"/>
    </location>
</feature>
<protein>
    <submittedName>
        <fullName evidence="11">Histone-lysine N-methyltransferase set9</fullName>
    </submittedName>
</protein>
<feature type="compositionally biased region" description="Polar residues" evidence="9">
    <location>
        <begin position="932"/>
        <end position="941"/>
    </location>
</feature>
<dbReference type="GeneID" id="59377611"/>
<dbReference type="VEuPathDB" id="FungiDB:PC9H_007793"/>
<proteinExistence type="predicted"/>
<evidence type="ECO:0000313" key="12">
    <source>
        <dbReference type="Proteomes" id="UP000623687"/>
    </source>
</evidence>
<dbReference type="InterPro" id="IPR039977">
    <property type="entry name" value="Suv4-20/Set9"/>
</dbReference>
<dbReference type="GO" id="GO:0005634">
    <property type="term" value="C:nucleus"/>
    <property type="evidence" value="ECO:0007669"/>
    <property type="project" value="UniProtKB-SubCell"/>
</dbReference>
<keyword evidence="6" id="KW-0949">S-adenosyl-L-methionine</keyword>
<feature type="compositionally biased region" description="Low complexity" evidence="9">
    <location>
        <begin position="377"/>
        <end position="389"/>
    </location>
</feature>
<accession>A0A8H7DRW2</accession>
<feature type="compositionally biased region" description="Polar residues" evidence="9">
    <location>
        <begin position="400"/>
        <end position="413"/>
    </location>
</feature>
<feature type="compositionally biased region" description="Low complexity" evidence="9">
    <location>
        <begin position="263"/>
        <end position="285"/>
    </location>
</feature>
<dbReference type="SUPFAM" id="SSF82199">
    <property type="entry name" value="SET domain"/>
    <property type="match status" value="1"/>
</dbReference>
<comment type="caution">
    <text evidence="11">The sequence shown here is derived from an EMBL/GenBank/DDBJ whole genome shotgun (WGS) entry which is preliminary data.</text>
</comment>
<feature type="domain" description="SET" evidence="10">
    <location>
        <begin position="108"/>
        <end position="230"/>
    </location>
</feature>
<evidence type="ECO:0000256" key="2">
    <source>
        <dbReference type="ARBA" id="ARBA00004286"/>
    </source>
</evidence>
<dbReference type="CDD" id="cd10524">
    <property type="entry name" value="SET_Suv4-20-like"/>
    <property type="match status" value="1"/>
</dbReference>
<dbReference type="AlphaFoldDB" id="A0A8H7DRW2"/>
<dbReference type="PANTHER" id="PTHR12977">
    <property type="entry name" value="SUPPRESSOR OF VARIEGATION 4-20-RELATED"/>
    <property type="match status" value="1"/>
</dbReference>
<reference evidence="11" key="1">
    <citation type="submission" date="2019-07" db="EMBL/GenBank/DDBJ databases">
        <authorList>
            <person name="Palmer J.M."/>
        </authorList>
    </citation>
    <scope>NUCLEOTIDE SEQUENCE</scope>
    <source>
        <strain evidence="11">PC9</strain>
    </source>
</reference>
<evidence type="ECO:0000256" key="5">
    <source>
        <dbReference type="ARBA" id="ARBA00022679"/>
    </source>
</evidence>
<organism evidence="11 12">
    <name type="scientific">Pleurotus ostreatus</name>
    <name type="common">Oyster mushroom</name>
    <name type="synonym">White-rot fungus</name>
    <dbReference type="NCBI Taxonomy" id="5322"/>
    <lineage>
        <taxon>Eukaryota</taxon>
        <taxon>Fungi</taxon>
        <taxon>Dikarya</taxon>
        <taxon>Basidiomycota</taxon>
        <taxon>Agaricomycotina</taxon>
        <taxon>Agaricomycetes</taxon>
        <taxon>Agaricomycetidae</taxon>
        <taxon>Agaricales</taxon>
        <taxon>Pleurotineae</taxon>
        <taxon>Pleurotaceae</taxon>
        <taxon>Pleurotus</taxon>
    </lineage>
</organism>
<evidence type="ECO:0000256" key="9">
    <source>
        <dbReference type="SAM" id="MobiDB-lite"/>
    </source>
</evidence>
<dbReference type="InterPro" id="IPR041938">
    <property type="entry name" value="Hist-Lys_N-MTase_N"/>
</dbReference>
<dbReference type="SMART" id="SM00317">
    <property type="entry name" value="SET"/>
    <property type="match status" value="1"/>
</dbReference>
<feature type="compositionally biased region" description="Acidic residues" evidence="9">
    <location>
        <begin position="1029"/>
        <end position="1042"/>
    </location>
</feature>
<keyword evidence="3" id="KW-0158">Chromosome</keyword>